<dbReference type="PANTHER" id="PTHR24305">
    <property type="entry name" value="CYTOCHROME P450"/>
    <property type="match status" value="1"/>
</dbReference>
<comment type="cofactor">
    <cofactor evidence="1 6">
        <name>heme</name>
        <dbReference type="ChEBI" id="CHEBI:30413"/>
    </cofactor>
</comment>
<evidence type="ECO:0000256" key="7">
    <source>
        <dbReference type="RuleBase" id="RU000461"/>
    </source>
</evidence>
<keyword evidence="8" id="KW-0472">Membrane</keyword>
<sequence length="523" mass="59505">MALSTPLTQHAAVSPVYLAAAVFVGLILYLFVQSKRAGLDHVPGPWLAKYTNLWRGYQAWRLNHHKEAVNNYQINMIGRYGDVVRIGPKHVLVYDPEAIDTIYGFRERLDKGPGYQVFVMTGTDQTALVSIKDEKTHGMYRRPIAHAYSLSSLKGYEPYIDETIEKLIKELDKHDADGTPINMTRWLQYWAFDVMSKISFGEPLGFLDHGYDFNGMIQAQRENFRYISVANNFPLLDTLTKRNPFLKLVTQKPSMFFTFARRVVSERLAKASKDPEAQSASRRHEDLLGSFIAARKAYPLMTDLRITHLTATNVLAGANNSARAMDATIHWLTEHPEAQERLNQEIRSVNMAAMKEVDTEGPAALELALKMPYLDAVIQESYRQFGAPANNLERVAGPSGLTLPNGTHLPPGTVIAMNAASMAMLPHVFGKDARAFNPERWMRQPSETEDEFRERKVRMHRSMLVFGHGSRSCIGKNIVQLELYKIWATLLRIYKFEPADVKLHQVMTIPRRREQRTEKSVEI</sequence>
<dbReference type="EMBL" id="KN846974">
    <property type="protein sequence ID" value="KIW77426.1"/>
    <property type="molecule type" value="Genomic_DNA"/>
</dbReference>
<accession>A0A0D2DIB7</accession>
<dbReference type="PANTHER" id="PTHR24305:SF232">
    <property type="entry name" value="P450, PUTATIVE (EUROFUNG)-RELATED"/>
    <property type="match status" value="1"/>
</dbReference>
<dbReference type="InterPro" id="IPR002401">
    <property type="entry name" value="Cyt_P450_E_grp-I"/>
</dbReference>
<keyword evidence="8" id="KW-1133">Transmembrane helix</keyword>
<proteinExistence type="inferred from homology"/>
<dbReference type="InterPro" id="IPR001128">
    <property type="entry name" value="Cyt_P450"/>
</dbReference>
<dbReference type="Pfam" id="PF00067">
    <property type="entry name" value="p450"/>
    <property type="match status" value="1"/>
</dbReference>
<dbReference type="STRING" id="1442368.A0A0D2DIB7"/>
<comment type="similarity">
    <text evidence="2 7">Belongs to the cytochrome P450 family.</text>
</comment>
<organism evidence="9 10">
    <name type="scientific">Fonsecaea pedrosoi CBS 271.37</name>
    <dbReference type="NCBI Taxonomy" id="1442368"/>
    <lineage>
        <taxon>Eukaryota</taxon>
        <taxon>Fungi</taxon>
        <taxon>Dikarya</taxon>
        <taxon>Ascomycota</taxon>
        <taxon>Pezizomycotina</taxon>
        <taxon>Eurotiomycetes</taxon>
        <taxon>Chaetothyriomycetidae</taxon>
        <taxon>Chaetothyriales</taxon>
        <taxon>Herpotrichiellaceae</taxon>
        <taxon>Fonsecaea</taxon>
    </lineage>
</organism>
<dbReference type="PRINTS" id="PR00385">
    <property type="entry name" value="P450"/>
</dbReference>
<evidence type="ECO:0000256" key="2">
    <source>
        <dbReference type="ARBA" id="ARBA00010617"/>
    </source>
</evidence>
<evidence type="ECO:0000256" key="8">
    <source>
        <dbReference type="SAM" id="Phobius"/>
    </source>
</evidence>
<dbReference type="GeneID" id="25309362"/>
<dbReference type="GO" id="GO:0005506">
    <property type="term" value="F:iron ion binding"/>
    <property type="evidence" value="ECO:0007669"/>
    <property type="project" value="InterPro"/>
</dbReference>
<dbReference type="VEuPathDB" id="FungiDB:Z517_09872"/>
<evidence type="ECO:0000256" key="6">
    <source>
        <dbReference type="PIRSR" id="PIRSR602401-1"/>
    </source>
</evidence>
<dbReference type="InterPro" id="IPR036396">
    <property type="entry name" value="Cyt_P450_sf"/>
</dbReference>
<dbReference type="GO" id="GO:0020037">
    <property type="term" value="F:heme binding"/>
    <property type="evidence" value="ECO:0007669"/>
    <property type="project" value="InterPro"/>
</dbReference>
<keyword evidence="8" id="KW-0812">Transmembrane</keyword>
<dbReference type="GO" id="GO:0016705">
    <property type="term" value="F:oxidoreductase activity, acting on paired donors, with incorporation or reduction of molecular oxygen"/>
    <property type="evidence" value="ECO:0007669"/>
    <property type="project" value="InterPro"/>
</dbReference>
<keyword evidence="7" id="KW-0503">Monooxygenase</keyword>
<dbReference type="SUPFAM" id="SSF48264">
    <property type="entry name" value="Cytochrome P450"/>
    <property type="match status" value="1"/>
</dbReference>
<keyword evidence="5 6" id="KW-0408">Iron</keyword>
<gene>
    <name evidence="9" type="ORF">Z517_09872</name>
</gene>
<keyword evidence="3 6" id="KW-0479">Metal-binding</keyword>
<feature type="transmembrane region" description="Helical" evidence="8">
    <location>
        <begin position="12"/>
        <end position="32"/>
    </location>
</feature>
<dbReference type="InterPro" id="IPR017972">
    <property type="entry name" value="Cyt_P450_CS"/>
</dbReference>
<dbReference type="OrthoDB" id="184880at2759"/>
<dbReference type="RefSeq" id="XP_013281234.1">
    <property type="nucleotide sequence ID" value="XM_013425780.1"/>
</dbReference>
<keyword evidence="10" id="KW-1185">Reference proteome</keyword>
<keyword evidence="4 7" id="KW-0560">Oxidoreductase</keyword>
<evidence type="ECO:0000256" key="1">
    <source>
        <dbReference type="ARBA" id="ARBA00001971"/>
    </source>
</evidence>
<dbReference type="AlphaFoldDB" id="A0A0D2DIB7"/>
<dbReference type="Proteomes" id="UP000053029">
    <property type="component" value="Unassembled WGS sequence"/>
</dbReference>
<name>A0A0D2DIB7_9EURO</name>
<evidence type="ECO:0000313" key="10">
    <source>
        <dbReference type="Proteomes" id="UP000053029"/>
    </source>
</evidence>
<protein>
    <submittedName>
        <fullName evidence="9">Unplaced genomic scaffold supercont1.6, whole genome shotgun sequence</fullName>
    </submittedName>
</protein>
<evidence type="ECO:0000256" key="4">
    <source>
        <dbReference type="ARBA" id="ARBA00023002"/>
    </source>
</evidence>
<dbReference type="CDD" id="cd11060">
    <property type="entry name" value="CYP57A1-like"/>
    <property type="match status" value="1"/>
</dbReference>
<dbReference type="InterPro" id="IPR050121">
    <property type="entry name" value="Cytochrome_P450_monoxygenase"/>
</dbReference>
<evidence type="ECO:0000256" key="3">
    <source>
        <dbReference type="ARBA" id="ARBA00022723"/>
    </source>
</evidence>
<dbReference type="HOGENOM" id="CLU_001570_14_0_1"/>
<keyword evidence="6 7" id="KW-0349">Heme</keyword>
<evidence type="ECO:0000256" key="5">
    <source>
        <dbReference type="ARBA" id="ARBA00023004"/>
    </source>
</evidence>
<reference evidence="9 10" key="1">
    <citation type="submission" date="2015-01" db="EMBL/GenBank/DDBJ databases">
        <title>The Genome Sequence of Fonsecaea pedrosoi CBS 271.37.</title>
        <authorList>
            <consortium name="The Broad Institute Genomics Platform"/>
            <person name="Cuomo C."/>
            <person name="de Hoog S."/>
            <person name="Gorbushina A."/>
            <person name="Stielow B."/>
            <person name="Teixiera M."/>
            <person name="Abouelleil A."/>
            <person name="Chapman S.B."/>
            <person name="Priest M."/>
            <person name="Young S.K."/>
            <person name="Wortman J."/>
            <person name="Nusbaum C."/>
            <person name="Birren B."/>
        </authorList>
    </citation>
    <scope>NUCLEOTIDE SEQUENCE [LARGE SCALE GENOMIC DNA]</scope>
    <source>
        <strain evidence="9 10">CBS 271.37</strain>
    </source>
</reference>
<dbReference type="GO" id="GO:0004497">
    <property type="term" value="F:monooxygenase activity"/>
    <property type="evidence" value="ECO:0007669"/>
    <property type="project" value="UniProtKB-KW"/>
</dbReference>
<dbReference type="PROSITE" id="PS00086">
    <property type="entry name" value="CYTOCHROME_P450"/>
    <property type="match status" value="1"/>
</dbReference>
<dbReference type="PRINTS" id="PR00463">
    <property type="entry name" value="EP450I"/>
</dbReference>
<evidence type="ECO:0000313" key="9">
    <source>
        <dbReference type="EMBL" id="KIW77426.1"/>
    </source>
</evidence>
<feature type="binding site" description="axial binding residue" evidence="6">
    <location>
        <position position="473"/>
    </location>
    <ligand>
        <name>heme</name>
        <dbReference type="ChEBI" id="CHEBI:30413"/>
    </ligand>
    <ligandPart>
        <name>Fe</name>
        <dbReference type="ChEBI" id="CHEBI:18248"/>
    </ligandPart>
</feature>
<dbReference type="Gene3D" id="1.10.630.10">
    <property type="entry name" value="Cytochrome P450"/>
    <property type="match status" value="1"/>
</dbReference>